<protein>
    <submittedName>
        <fullName evidence="1">Conjugal transfer pilus assembly protein TraW</fullName>
    </submittedName>
</protein>
<dbReference type="RefSeq" id="WP_148896629.1">
    <property type="nucleotide sequence ID" value="NZ_VNIB01000012.1"/>
</dbReference>
<organism evidence="1 2">
    <name type="scientific">Geothermobacter ehrlichii</name>
    <dbReference type="NCBI Taxonomy" id="213224"/>
    <lineage>
        <taxon>Bacteria</taxon>
        <taxon>Pseudomonadati</taxon>
        <taxon>Thermodesulfobacteriota</taxon>
        <taxon>Desulfuromonadia</taxon>
        <taxon>Desulfuromonadales</taxon>
        <taxon>Geothermobacteraceae</taxon>
        <taxon>Geothermobacter</taxon>
    </lineage>
</organism>
<dbReference type="Proteomes" id="UP000324159">
    <property type="component" value="Unassembled WGS sequence"/>
</dbReference>
<evidence type="ECO:0000313" key="2">
    <source>
        <dbReference type="Proteomes" id="UP000324159"/>
    </source>
</evidence>
<evidence type="ECO:0000313" key="1">
    <source>
        <dbReference type="EMBL" id="TYO96786.1"/>
    </source>
</evidence>
<gene>
    <name evidence="1" type="ORF">EDC39_11274</name>
</gene>
<keyword evidence="2" id="KW-1185">Reference proteome</keyword>
<accession>A0A5D3WHI6</accession>
<dbReference type="OrthoDB" id="9810604at2"/>
<name>A0A5D3WHI6_9BACT</name>
<sequence>MRRLVLVVVLVACTVQNGQAKDLGTFGRTYPIVERDALEETRERAGQVDWRAVMRRIRPEAYRPKGLKRLPRAGEDRTFLVDMTYTLPFDIPDGKGGVLYPRGYQFNPLDYVPFNQTLVVFNGDDADQVAWLRESGLLEETGTVLILSGGSYVEMARDLARPVYYLNPQIVDRFHLRAVPSVVRRMGKMMEVKEFKVEGGHGEGEG</sequence>
<reference evidence="1 2" key="1">
    <citation type="submission" date="2019-07" db="EMBL/GenBank/DDBJ databases">
        <title>Genomic Encyclopedia of Type Strains, Phase IV (KMG-IV): sequencing the most valuable type-strain genomes for metagenomic binning, comparative biology and taxonomic classification.</title>
        <authorList>
            <person name="Goeker M."/>
        </authorList>
    </citation>
    <scope>NUCLEOTIDE SEQUENCE [LARGE SCALE GENOMIC DNA]</scope>
    <source>
        <strain evidence="1 2">SS015</strain>
    </source>
</reference>
<dbReference type="AlphaFoldDB" id="A0A5D3WHI6"/>
<proteinExistence type="predicted"/>
<dbReference type="EMBL" id="VNIB01000012">
    <property type="protein sequence ID" value="TYO96786.1"/>
    <property type="molecule type" value="Genomic_DNA"/>
</dbReference>
<comment type="caution">
    <text evidence="1">The sequence shown here is derived from an EMBL/GenBank/DDBJ whole genome shotgun (WGS) entry which is preliminary data.</text>
</comment>